<evidence type="ECO:0000313" key="1">
    <source>
        <dbReference type="EMBL" id="KAJ7548103.1"/>
    </source>
</evidence>
<evidence type="ECO:0000313" key="2">
    <source>
        <dbReference type="Proteomes" id="UP001162992"/>
    </source>
</evidence>
<sequence>MHTHISLSHTQSDLLLLFRGTWAAGLGASVVRSAIATMPDHKRSSTDVCGHSAMNEPHETKGENFFSDVSLAENQNNVKYTKDGSVDIFGRRAIRAKSGGFRTLPFILGVQFLVTMAYYALATNLVRYLSTKFHENVASASTAVANWNGSTTLFSVLGAFLADSYFGRFWTSVGFLIVYFLGMLLANFTTILSSLQSIDCPSSSAACQTASSKRKSIFYLALYIQALGIGAFQPCNVSFGADQYDEQHKLENPWKSRFFSLVYVTGSCGSLIGNTFLIYLEQNVSYTWGFGVCTIFLGLSVVIYLSGIPLFRYQKPKGNPLTRIAQVLCASVRKWHLKCPLDGSELYELSQVTGSRQLHHSNKFRFLDKAAIKIDGDIDKEGTRNLWKLCTVTQVEEAKFLFRVLPIWASNVYYSTLYIQTLTLFVEQASTMDLRLGNFSIPPASMGIFETLSVCFWTFAYEKWVVPVARRCTGHPRGLTLLQRMGTGLAVVTSAMVAAAVVEMHRLNVIERHDLSGKPDATVPMSVFWLIPQYFLVGASETFSYVGQYEFFYDQAPDDIRGLSSGLQFTTLACGNFLSSLMVSIISQVTRHGGKPGWISNNLNAGHIDYFYWLLALLGMVNFILYLICANWYEYTDVTNSESS</sequence>
<reference evidence="2" key="1">
    <citation type="journal article" date="2024" name="Proc. Natl. Acad. Sci. U.S.A.">
        <title>Extraordinary preservation of gene collinearity over three hundred million years revealed in homosporous lycophytes.</title>
        <authorList>
            <person name="Li C."/>
            <person name="Wickell D."/>
            <person name="Kuo L.Y."/>
            <person name="Chen X."/>
            <person name="Nie B."/>
            <person name="Liao X."/>
            <person name="Peng D."/>
            <person name="Ji J."/>
            <person name="Jenkins J."/>
            <person name="Williams M."/>
            <person name="Shu S."/>
            <person name="Plott C."/>
            <person name="Barry K."/>
            <person name="Rajasekar S."/>
            <person name="Grimwood J."/>
            <person name="Han X."/>
            <person name="Sun S."/>
            <person name="Hou Z."/>
            <person name="He W."/>
            <person name="Dai G."/>
            <person name="Sun C."/>
            <person name="Schmutz J."/>
            <person name="Leebens-Mack J.H."/>
            <person name="Li F.W."/>
            <person name="Wang L."/>
        </authorList>
    </citation>
    <scope>NUCLEOTIDE SEQUENCE [LARGE SCALE GENOMIC DNA]</scope>
    <source>
        <strain evidence="2">cv. PW_Plant_1</strain>
    </source>
</reference>
<accession>A0ACC2D1J1</accession>
<proteinExistence type="predicted"/>
<gene>
    <name evidence="1" type="ORF">O6H91_08G117300</name>
</gene>
<comment type="caution">
    <text evidence="1">The sequence shown here is derived from an EMBL/GenBank/DDBJ whole genome shotgun (WGS) entry which is preliminary data.</text>
</comment>
<dbReference type="Proteomes" id="UP001162992">
    <property type="component" value="Chromosome 8"/>
</dbReference>
<keyword evidence="2" id="KW-1185">Reference proteome</keyword>
<dbReference type="EMBL" id="CM055099">
    <property type="protein sequence ID" value="KAJ7548103.1"/>
    <property type="molecule type" value="Genomic_DNA"/>
</dbReference>
<protein>
    <submittedName>
        <fullName evidence="1">Uncharacterized protein</fullName>
    </submittedName>
</protein>
<name>A0ACC2D1J1_DIPCM</name>
<organism evidence="1 2">
    <name type="scientific">Diphasiastrum complanatum</name>
    <name type="common">Issler's clubmoss</name>
    <name type="synonym">Lycopodium complanatum</name>
    <dbReference type="NCBI Taxonomy" id="34168"/>
    <lineage>
        <taxon>Eukaryota</taxon>
        <taxon>Viridiplantae</taxon>
        <taxon>Streptophyta</taxon>
        <taxon>Embryophyta</taxon>
        <taxon>Tracheophyta</taxon>
        <taxon>Lycopodiopsida</taxon>
        <taxon>Lycopodiales</taxon>
        <taxon>Lycopodiaceae</taxon>
        <taxon>Lycopodioideae</taxon>
        <taxon>Diphasiastrum</taxon>
    </lineage>
</organism>